<reference evidence="1 2" key="1">
    <citation type="journal article" date="2011" name="BMC Genomics">
        <title>Insight into cross-talk between intra-amoebal pathogens.</title>
        <authorList>
            <person name="Gimenez G."/>
            <person name="Bertelli C."/>
            <person name="Moliner C."/>
            <person name="Robert C."/>
            <person name="Raoult D."/>
            <person name="Fournier P.E."/>
            <person name="Greub G."/>
        </authorList>
    </citation>
    <scope>NUCLEOTIDE SEQUENCE [LARGE SCALE GENOMIC DNA]</scope>
    <source>
        <strain evidence="1 2">LLAP12</strain>
    </source>
</reference>
<organism evidence="1 2">
    <name type="scientific">Legionella drancourtii LLAP12</name>
    <dbReference type="NCBI Taxonomy" id="658187"/>
    <lineage>
        <taxon>Bacteria</taxon>
        <taxon>Pseudomonadati</taxon>
        <taxon>Pseudomonadota</taxon>
        <taxon>Gammaproteobacteria</taxon>
        <taxon>Legionellales</taxon>
        <taxon>Legionellaceae</taxon>
        <taxon>Legionella</taxon>
    </lineage>
</organism>
<dbReference type="EMBL" id="JH413800">
    <property type="protein sequence ID" value="EHL32367.1"/>
    <property type="molecule type" value="Genomic_DNA"/>
</dbReference>
<keyword evidence="2" id="KW-1185">Reference proteome</keyword>
<dbReference type="Proteomes" id="UP000002770">
    <property type="component" value="Unassembled WGS sequence"/>
</dbReference>
<evidence type="ECO:0000313" key="1">
    <source>
        <dbReference type="EMBL" id="EHL32367.1"/>
    </source>
</evidence>
<dbReference type="AlphaFoldDB" id="G9EK35"/>
<protein>
    <submittedName>
        <fullName evidence="1">Uncharacterized protein</fullName>
    </submittedName>
</protein>
<evidence type="ECO:0000313" key="2">
    <source>
        <dbReference type="Proteomes" id="UP000002770"/>
    </source>
</evidence>
<sequence>MLVREILNTANSFSSEEQASELEALPIYCEYYKGFSQDAYLELLKLTLSASEIEEYYQPKIERLESARTRAANLVIVFGTVGEALKYLENFEKQFPQMQNKNS</sequence>
<dbReference type="HOGENOM" id="CLU_2260246_0_0_6"/>
<name>G9EK35_9GAMM</name>
<dbReference type="STRING" id="658187.LDG_5557"/>
<dbReference type="InParanoid" id="G9EK35"/>
<gene>
    <name evidence="1" type="ORF">LDG_5557</name>
</gene>
<proteinExistence type="predicted"/>
<dbReference type="RefSeq" id="WP_006869532.1">
    <property type="nucleotide sequence ID" value="NZ_JH413800.1"/>
</dbReference>
<accession>G9EK35</accession>